<comment type="caution">
    <text evidence="1">The sequence shown here is derived from an EMBL/GenBank/DDBJ whole genome shotgun (WGS) entry which is preliminary data.</text>
</comment>
<accession>A0A0C1N277</accession>
<name>A0A0C1N277_9CYAN</name>
<sequence>MEDIGLKNLTSQEFEFVSLLLSGCSVEQAGDAVSISRRTAFLWKKKDHIIAALTAGAEGRVKIVEAIQQEKIQALMPEMMDFLQEVTPKVLERLFYLSQGAIREETQLKACSELLRLSGFEKSTYTQSQIKEQLEPPKAKGLSEEAAEAIRRQILGISIDE</sequence>
<evidence type="ECO:0000313" key="1">
    <source>
        <dbReference type="EMBL" id="KIE06476.1"/>
    </source>
</evidence>
<reference evidence="1" key="1">
    <citation type="journal article" date="2015" name="Genome Announc.">
        <title>Draft Genome Sequence of Tolypothrix boutellei Strain VB521301.</title>
        <authorList>
            <person name="Chandrababunaidu M.M."/>
            <person name="Singh D."/>
            <person name="Sen D."/>
            <person name="Bhan S."/>
            <person name="Das S."/>
            <person name="Gupta A."/>
            <person name="Adhikary S.P."/>
            <person name="Tripathy S."/>
        </authorList>
    </citation>
    <scope>NUCLEOTIDE SEQUENCE</scope>
    <source>
        <strain evidence="1">VB521301</strain>
    </source>
</reference>
<gene>
    <name evidence="1" type="ORF">DA73_0244615</name>
</gene>
<protein>
    <recommendedName>
        <fullName evidence="2">Homeodomain phBC6A51-type domain-containing protein</fullName>
    </recommendedName>
</protein>
<evidence type="ECO:0008006" key="2">
    <source>
        <dbReference type="Google" id="ProtNLM"/>
    </source>
</evidence>
<dbReference type="AlphaFoldDB" id="A0A0C1N277"/>
<dbReference type="EMBL" id="JHEG02000062">
    <property type="protein sequence ID" value="KIE06476.1"/>
    <property type="molecule type" value="Genomic_DNA"/>
</dbReference>
<dbReference type="OrthoDB" id="9965058at2"/>
<proteinExistence type="predicted"/>
<organism evidence="1">
    <name type="scientific">Tolypothrix bouteillei VB521301</name>
    <dbReference type="NCBI Taxonomy" id="1479485"/>
    <lineage>
        <taxon>Bacteria</taxon>
        <taxon>Bacillati</taxon>
        <taxon>Cyanobacteriota</taxon>
        <taxon>Cyanophyceae</taxon>
        <taxon>Nostocales</taxon>
        <taxon>Tolypothrichaceae</taxon>
        <taxon>Tolypothrix</taxon>
    </lineage>
</organism>